<sequence length="285" mass="32679">RVWISTQSADKISAFLYRQNAFHFVKIIRETGLQMAAFPHLIEDGTVIPIGGFDNLNNREHPSLPIILGSTASEFSEFTLWDTHFFSLVQKEELAGNLEEKKLYEAAVQYGSDLYAEFNVEQTTEILLSAIPEMPIYAYRFAWGLRDGVIDPYIRFLMGAPHGADIPFYTGDFSGVQERFPADVISEHNEPGRNMLSSLMRDYLRHFLYTGNPNAEGQPAWQRYTPNPRSAEILWLDASQDQTIVQSVCKLVKKDILSQMDNDPRLAAEQRNWLKNNLFAGRFFW</sequence>
<dbReference type="Pfam" id="PF00135">
    <property type="entry name" value="COesterase"/>
    <property type="match status" value="1"/>
</dbReference>
<gene>
    <name evidence="2" type="ORF">BSO21_29890</name>
</gene>
<evidence type="ECO:0000313" key="2">
    <source>
        <dbReference type="EMBL" id="OMD08215.1"/>
    </source>
</evidence>
<proteinExistence type="predicted"/>
<name>A0ABX3GED5_9BACL</name>
<comment type="caution">
    <text evidence="2">The sequence shown here is derived from an EMBL/GenBank/DDBJ whole genome shotgun (WGS) entry which is preliminary data.</text>
</comment>
<evidence type="ECO:0000259" key="1">
    <source>
        <dbReference type="Pfam" id="PF00135"/>
    </source>
</evidence>
<dbReference type="EMBL" id="MPVP01000387">
    <property type="protein sequence ID" value="OMD08215.1"/>
    <property type="molecule type" value="Genomic_DNA"/>
</dbReference>
<dbReference type="SUPFAM" id="SSF53474">
    <property type="entry name" value="alpha/beta-Hydrolases"/>
    <property type="match status" value="1"/>
</dbReference>
<organism evidence="2 3">
    <name type="scientific">Paenibacillus odorifer</name>
    <dbReference type="NCBI Taxonomy" id="189426"/>
    <lineage>
        <taxon>Bacteria</taxon>
        <taxon>Bacillati</taxon>
        <taxon>Bacillota</taxon>
        <taxon>Bacilli</taxon>
        <taxon>Bacillales</taxon>
        <taxon>Paenibacillaceae</taxon>
        <taxon>Paenibacillus</taxon>
    </lineage>
</organism>
<dbReference type="InterPro" id="IPR002018">
    <property type="entry name" value="CarbesteraseB"/>
</dbReference>
<dbReference type="Proteomes" id="UP000187158">
    <property type="component" value="Unassembled WGS sequence"/>
</dbReference>
<protein>
    <recommendedName>
        <fullName evidence="1">Carboxylesterase type B domain-containing protein</fullName>
    </recommendedName>
</protein>
<feature type="domain" description="Carboxylesterase type B" evidence="1">
    <location>
        <begin position="97"/>
        <end position="238"/>
    </location>
</feature>
<dbReference type="Gene3D" id="3.40.50.1820">
    <property type="entry name" value="alpha/beta hydrolase"/>
    <property type="match status" value="1"/>
</dbReference>
<dbReference type="InterPro" id="IPR029058">
    <property type="entry name" value="AB_hydrolase_fold"/>
</dbReference>
<reference evidence="2 3" key="1">
    <citation type="submission" date="2016-11" db="EMBL/GenBank/DDBJ databases">
        <title>Paenibacillus species isolates.</title>
        <authorList>
            <person name="Beno S.M."/>
        </authorList>
    </citation>
    <scope>NUCLEOTIDE SEQUENCE [LARGE SCALE GENOMIC DNA]</scope>
    <source>
        <strain evidence="2 3">FSL H7-0433</strain>
    </source>
</reference>
<evidence type="ECO:0000313" key="3">
    <source>
        <dbReference type="Proteomes" id="UP000187158"/>
    </source>
</evidence>
<feature type="non-terminal residue" evidence="2">
    <location>
        <position position="1"/>
    </location>
</feature>
<keyword evidence="3" id="KW-1185">Reference proteome</keyword>
<dbReference type="RefSeq" id="WP_144024814.1">
    <property type="nucleotide sequence ID" value="NZ_MPVP01000387.1"/>
</dbReference>
<accession>A0ABX3GED5</accession>